<evidence type="ECO:0000256" key="5">
    <source>
        <dbReference type="SAM" id="Phobius"/>
    </source>
</evidence>
<keyword evidence="5" id="KW-1133">Transmembrane helix</keyword>
<name>A1STH5_PSYIN</name>
<dbReference type="NCBIfam" id="TIGR00229">
    <property type="entry name" value="sensory_box"/>
    <property type="match status" value="1"/>
</dbReference>
<dbReference type="STRING" id="357804.Ping_0949"/>
<dbReference type="SUPFAM" id="SSF55073">
    <property type="entry name" value="Nucleotide cyclase"/>
    <property type="match status" value="1"/>
</dbReference>
<dbReference type="InterPro" id="IPR043128">
    <property type="entry name" value="Rev_trsase/Diguanyl_cyclase"/>
</dbReference>
<dbReference type="CDD" id="cd01948">
    <property type="entry name" value="EAL"/>
    <property type="match status" value="1"/>
</dbReference>
<dbReference type="Pfam" id="PF13426">
    <property type="entry name" value="PAS_9"/>
    <property type="match status" value="1"/>
</dbReference>
<comment type="cofactor">
    <cofactor evidence="1">
        <name>Mg(2+)</name>
        <dbReference type="ChEBI" id="CHEBI:18420"/>
    </cofactor>
</comment>
<feature type="domain" description="PAS" evidence="6">
    <location>
        <begin position="394"/>
        <end position="440"/>
    </location>
</feature>
<dbReference type="eggNOG" id="COG5001">
    <property type="taxonomic scope" value="Bacteria"/>
</dbReference>
<dbReference type="PANTHER" id="PTHR44757:SF2">
    <property type="entry name" value="BIOFILM ARCHITECTURE MAINTENANCE PROTEIN MBAA"/>
    <property type="match status" value="1"/>
</dbReference>
<evidence type="ECO:0000259" key="9">
    <source>
        <dbReference type="PROSITE" id="PS50887"/>
    </source>
</evidence>
<dbReference type="eggNOG" id="COG2202">
    <property type="taxonomic scope" value="Bacteria"/>
</dbReference>
<dbReference type="RefSeq" id="WP_011769353.1">
    <property type="nucleotide sequence ID" value="NC_008709.1"/>
</dbReference>
<accession>A1STH5</accession>
<evidence type="ECO:0000313" key="10">
    <source>
        <dbReference type="EMBL" id="ABM02790.1"/>
    </source>
</evidence>
<organism evidence="10 11">
    <name type="scientific">Psychromonas ingrahamii (strain DSM 17664 / CCUG 51855 / 37)</name>
    <dbReference type="NCBI Taxonomy" id="357804"/>
    <lineage>
        <taxon>Bacteria</taxon>
        <taxon>Pseudomonadati</taxon>
        <taxon>Pseudomonadota</taxon>
        <taxon>Gammaproteobacteria</taxon>
        <taxon>Alteromonadales</taxon>
        <taxon>Psychromonadaceae</taxon>
        <taxon>Psychromonas</taxon>
    </lineage>
</organism>
<gene>
    <name evidence="10" type="ordered locus">Ping_0949</name>
</gene>
<dbReference type="SMART" id="SM00086">
    <property type="entry name" value="PAC"/>
    <property type="match status" value="2"/>
</dbReference>
<dbReference type="PROSITE" id="PS50887">
    <property type="entry name" value="GGDEF"/>
    <property type="match status" value="1"/>
</dbReference>
<dbReference type="InterPro" id="IPR000700">
    <property type="entry name" value="PAS-assoc_C"/>
</dbReference>
<keyword evidence="5" id="KW-0472">Membrane</keyword>
<dbReference type="FunFam" id="3.30.70.270:FF:000001">
    <property type="entry name" value="Diguanylate cyclase domain protein"/>
    <property type="match status" value="1"/>
</dbReference>
<sequence length="962" mass="110182">MTLESKRKYNFILVTILLFLSYPLLRSIEWHGSTHLHTFMEIIATLLALFVGILSFIHYHTNKSNQLFLLIAVGFFGTAFLDGYHAIVTSLFFAEYFPSIPSSLIPWSWIASRLFLSIFLFWSYIHFRYMHSTTINERHLYTFASLSTLTTFLFFAFVPLSNAYNTEFIFHRMAEWVPGLFFSLALCGYLVKGNWKKDIFEYWLTLSLIVSVISQIVFMSSSEVLFDIEFDAAHLLKKISYILVLIGLLKSIYKLVLYGVIQRAELIKQTYKLKRYQRIAGLGSYLLNFKTGIWTSSEILDELFGIDQSYNHSTEGWTLIVHPDDRIKMDDYLKNEVLAKGKPFDKEYRIVRQTDQSIRWLHGLGKLEFDNDGLPVKMVGTVQDITEQKRASDSLLKLSLAVEQSPNSIVITDLDGKIEYVNNMFIKVTGYSRDEVLGQNPRILKSGKTPQTTFKEMWAHLTRGDIWHGEIINRRKDKSIYIESATITPVKQADGKITNYVAIKEDITEKKKAEAYTENLAYFDQLTGLPNRRMLQAQVKYRLNMAQSNHQPLTVMFLDLDNFKNINDSLGHTVGDQVLIKIAKRIKKAIREVDTVSRLGGDEFIMLFPNTDANAAMHIATTLIQEISKASVVEHNELTITPSIGIAIYPNDGNDFKTLLKNAETAMYRVKNDSRNGFHFVTPEMQLSASRNLQLENALRHALKRNELQLYYQPQISTSNGQIIGAEALLRWHHPELGMISPAEFIPIAESSGQIIEIGEWVLRTAIRQTKNWMDDGFTPMIIAVNLSVVQFRQKNLLTLITDILAEVQLPNEYLELELTEAVTMHDPESVINVMNTFHEQGIRMSIDDFGTGYSSLSYLKKFKVYKLKIDQSFIRDISNDPDDRAIVSAIIDMASNLGLQTIAEGVETAEQLAFLRLHGCHEVQGYYFSKPLPSVEFEQFRHNHDLTSPPLNQQADFEGDY</sequence>
<dbReference type="InterPro" id="IPR000160">
    <property type="entry name" value="GGDEF_dom"/>
</dbReference>
<keyword evidence="11" id="KW-1185">Reference proteome</keyword>
<dbReference type="Pfam" id="PF00990">
    <property type="entry name" value="GGDEF"/>
    <property type="match status" value="1"/>
</dbReference>
<feature type="transmembrane region" description="Helical" evidence="5">
    <location>
        <begin position="173"/>
        <end position="191"/>
    </location>
</feature>
<dbReference type="Gene3D" id="3.20.20.450">
    <property type="entry name" value="EAL domain"/>
    <property type="match status" value="1"/>
</dbReference>
<dbReference type="CDD" id="cd00130">
    <property type="entry name" value="PAS"/>
    <property type="match status" value="2"/>
</dbReference>
<proteinExistence type="predicted"/>
<evidence type="ECO:0000256" key="3">
    <source>
        <dbReference type="ARBA" id="ARBA00022636"/>
    </source>
</evidence>
<protein>
    <recommendedName>
        <fullName evidence="2">cyclic-guanylate-specific phosphodiesterase</fullName>
        <ecNumber evidence="2">3.1.4.52</ecNumber>
    </recommendedName>
</protein>
<dbReference type="Proteomes" id="UP000000639">
    <property type="component" value="Chromosome"/>
</dbReference>
<dbReference type="PROSITE" id="PS50883">
    <property type="entry name" value="EAL"/>
    <property type="match status" value="1"/>
</dbReference>
<evidence type="ECO:0000256" key="2">
    <source>
        <dbReference type="ARBA" id="ARBA00012282"/>
    </source>
</evidence>
<feature type="domain" description="EAL" evidence="8">
    <location>
        <begin position="692"/>
        <end position="946"/>
    </location>
</feature>
<dbReference type="SUPFAM" id="SSF141868">
    <property type="entry name" value="EAL domain-like"/>
    <property type="match status" value="1"/>
</dbReference>
<dbReference type="SMART" id="SM00052">
    <property type="entry name" value="EAL"/>
    <property type="match status" value="1"/>
</dbReference>
<feature type="domain" description="GGDEF" evidence="9">
    <location>
        <begin position="551"/>
        <end position="683"/>
    </location>
</feature>
<feature type="transmembrane region" description="Helical" evidence="5">
    <location>
        <begin position="203"/>
        <end position="221"/>
    </location>
</feature>
<feature type="domain" description="PAC" evidence="7">
    <location>
        <begin position="465"/>
        <end position="519"/>
    </location>
</feature>
<dbReference type="EC" id="3.1.4.52" evidence="2"/>
<feature type="transmembrane region" description="Helical" evidence="5">
    <location>
        <begin position="107"/>
        <end position="127"/>
    </location>
</feature>
<feature type="transmembrane region" description="Helical" evidence="5">
    <location>
        <begin position="241"/>
        <end position="261"/>
    </location>
</feature>
<dbReference type="InterPro" id="IPR035919">
    <property type="entry name" value="EAL_sf"/>
</dbReference>
<dbReference type="NCBIfam" id="TIGR00254">
    <property type="entry name" value="GGDEF"/>
    <property type="match status" value="1"/>
</dbReference>
<dbReference type="KEGG" id="pin:Ping_0949"/>
<dbReference type="Pfam" id="PF08447">
    <property type="entry name" value="PAS_3"/>
    <property type="match status" value="1"/>
</dbReference>
<dbReference type="Pfam" id="PF00563">
    <property type="entry name" value="EAL"/>
    <property type="match status" value="1"/>
</dbReference>
<evidence type="ECO:0000313" key="11">
    <source>
        <dbReference type="Proteomes" id="UP000000639"/>
    </source>
</evidence>
<evidence type="ECO:0000256" key="4">
    <source>
        <dbReference type="ARBA" id="ARBA00051114"/>
    </source>
</evidence>
<keyword evidence="5" id="KW-0812">Transmembrane</keyword>
<dbReference type="Gene3D" id="3.30.70.270">
    <property type="match status" value="1"/>
</dbReference>
<dbReference type="OrthoDB" id="9804951at2"/>
<dbReference type="EMBL" id="CP000510">
    <property type="protein sequence ID" value="ABM02790.1"/>
    <property type="molecule type" value="Genomic_DNA"/>
</dbReference>
<dbReference type="InterPro" id="IPR033425">
    <property type="entry name" value="MASE3"/>
</dbReference>
<feature type="transmembrane region" description="Helical" evidence="5">
    <location>
        <begin position="67"/>
        <end position="87"/>
    </location>
</feature>
<dbReference type="InterPro" id="IPR052155">
    <property type="entry name" value="Biofilm_reg_signaling"/>
</dbReference>
<comment type="catalytic activity">
    <reaction evidence="4">
        <text>3',3'-c-di-GMP + H2O = 5'-phosphoguanylyl(3'-&gt;5')guanosine + H(+)</text>
        <dbReference type="Rhea" id="RHEA:24902"/>
        <dbReference type="ChEBI" id="CHEBI:15377"/>
        <dbReference type="ChEBI" id="CHEBI:15378"/>
        <dbReference type="ChEBI" id="CHEBI:58754"/>
        <dbReference type="ChEBI" id="CHEBI:58805"/>
        <dbReference type="EC" id="3.1.4.52"/>
    </reaction>
    <physiologicalReaction direction="left-to-right" evidence="4">
        <dbReference type="Rhea" id="RHEA:24903"/>
    </physiologicalReaction>
</comment>
<dbReference type="PROSITE" id="PS50113">
    <property type="entry name" value="PAC"/>
    <property type="match status" value="2"/>
</dbReference>
<dbReference type="GO" id="GO:0071111">
    <property type="term" value="F:cyclic-guanylate-specific phosphodiesterase activity"/>
    <property type="evidence" value="ECO:0007669"/>
    <property type="project" value="UniProtKB-EC"/>
</dbReference>
<dbReference type="InterPro" id="IPR001633">
    <property type="entry name" value="EAL_dom"/>
</dbReference>
<dbReference type="CDD" id="cd01949">
    <property type="entry name" value="GGDEF"/>
    <property type="match status" value="1"/>
</dbReference>
<evidence type="ECO:0000256" key="1">
    <source>
        <dbReference type="ARBA" id="ARBA00001946"/>
    </source>
</evidence>
<dbReference type="SMART" id="SM00091">
    <property type="entry name" value="PAS"/>
    <property type="match status" value="2"/>
</dbReference>
<dbReference type="InterPro" id="IPR029787">
    <property type="entry name" value="Nucleotide_cyclase"/>
</dbReference>
<dbReference type="AlphaFoldDB" id="A1STH5"/>
<dbReference type="PROSITE" id="PS50112">
    <property type="entry name" value="PAS"/>
    <property type="match status" value="1"/>
</dbReference>
<keyword evidence="3" id="KW-0973">c-di-GMP</keyword>
<evidence type="ECO:0000259" key="6">
    <source>
        <dbReference type="PROSITE" id="PS50112"/>
    </source>
</evidence>
<dbReference type="InterPro" id="IPR000014">
    <property type="entry name" value="PAS"/>
</dbReference>
<evidence type="ECO:0000259" key="8">
    <source>
        <dbReference type="PROSITE" id="PS50883"/>
    </source>
</evidence>
<dbReference type="HOGENOM" id="CLU_000445_70_20_6"/>
<dbReference type="InterPro" id="IPR013655">
    <property type="entry name" value="PAS_fold_3"/>
</dbReference>
<dbReference type="Gene3D" id="3.30.450.20">
    <property type="entry name" value="PAS domain"/>
    <property type="match status" value="2"/>
</dbReference>
<dbReference type="InterPro" id="IPR035965">
    <property type="entry name" value="PAS-like_dom_sf"/>
</dbReference>
<reference evidence="10 11" key="1">
    <citation type="submission" date="2007-01" db="EMBL/GenBank/DDBJ databases">
        <title>Complete sequence of Psychromonas ingrahamii 37.</title>
        <authorList>
            <consortium name="US DOE Joint Genome Institute"/>
            <person name="Copeland A."/>
            <person name="Lucas S."/>
            <person name="Lapidus A."/>
            <person name="Barry K."/>
            <person name="Detter J.C."/>
            <person name="Glavina del Rio T."/>
            <person name="Hammon N."/>
            <person name="Israni S."/>
            <person name="Dalin E."/>
            <person name="Tice H."/>
            <person name="Pitluck S."/>
            <person name="Thompson L.S."/>
            <person name="Brettin T."/>
            <person name="Bruce D."/>
            <person name="Han C."/>
            <person name="Tapia R."/>
            <person name="Schmutz J."/>
            <person name="Larimer F."/>
            <person name="Land M."/>
            <person name="Hauser L."/>
            <person name="Kyrpides N."/>
            <person name="Ivanova N."/>
            <person name="Staley J."/>
            <person name="Richardson P."/>
        </authorList>
    </citation>
    <scope>NUCLEOTIDE SEQUENCE [LARGE SCALE GENOMIC DNA]</scope>
    <source>
        <strain evidence="10 11">37</strain>
    </source>
</reference>
<feature type="transmembrane region" description="Helical" evidence="5">
    <location>
        <begin position="139"/>
        <end position="161"/>
    </location>
</feature>
<dbReference type="SMART" id="SM00267">
    <property type="entry name" value="GGDEF"/>
    <property type="match status" value="1"/>
</dbReference>
<dbReference type="Gene3D" id="2.10.70.100">
    <property type="match status" value="1"/>
</dbReference>
<feature type="domain" description="PAC" evidence="7">
    <location>
        <begin position="344"/>
        <end position="397"/>
    </location>
</feature>
<dbReference type="GO" id="GO:0071732">
    <property type="term" value="P:cellular response to nitric oxide"/>
    <property type="evidence" value="ECO:0007669"/>
    <property type="project" value="UniProtKB-ARBA"/>
</dbReference>
<feature type="transmembrane region" description="Helical" evidence="5">
    <location>
        <begin position="42"/>
        <end position="60"/>
    </location>
</feature>
<evidence type="ECO:0000259" key="7">
    <source>
        <dbReference type="PROSITE" id="PS50113"/>
    </source>
</evidence>
<dbReference type="SUPFAM" id="SSF55785">
    <property type="entry name" value="PYP-like sensor domain (PAS domain)"/>
    <property type="match status" value="2"/>
</dbReference>
<dbReference type="InterPro" id="IPR001610">
    <property type="entry name" value="PAC"/>
</dbReference>
<dbReference type="Pfam" id="PF17159">
    <property type="entry name" value="MASE3"/>
    <property type="match status" value="1"/>
</dbReference>
<dbReference type="PANTHER" id="PTHR44757">
    <property type="entry name" value="DIGUANYLATE CYCLASE DGCP"/>
    <property type="match status" value="1"/>
</dbReference>
<dbReference type="FunFam" id="3.20.20.450:FF:000001">
    <property type="entry name" value="Cyclic di-GMP phosphodiesterase yahA"/>
    <property type="match status" value="1"/>
</dbReference>